<dbReference type="Gene3D" id="3.40.50.300">
    <property type="entry name" value="P-loop containing nucleotide triphosphate hydrolases"/>
    <property type="match status" value="1"/>
</dbReference>
<dbReference type="RefSeq" id="WP_097077916.1">
    <property type="nucleotide sequence ID" value="NZ_BAABHT010000020.1"/>
</dbReference>
<evidence type="ECO:0000313" key="1">
    <source>
        <dbReference type="EMBL" id="SNX43651.1"/>
    </source>
</evidence>
<sequence length="176" mass="20954">MRYINIVGTTGSGKSTLARALSKKLQLSYIELDNLLWLDDWQESPDTEFLAKLEHSIRAASQGWVIDNIYTRATGMIWQQVDTIIWLDYSFSLNLYRLFKRTLSRVISRKQLWSDSNNRESFKMMLSKESIFIWMIQKYPKNRQKYLAMMQDPKYQHIQFIHLTSTKQTKAFLQQL</sequence>
<dbReference type="InterPro" id="IPR052922">
    <property type="entry name" value="Cytidylate_Kinase-2"/>
</dbReference>
<proteinExistence type="predicted"/>
<dbReference type="InterPro" id="IPR027417">
    <property type="entry name" value="P-loop_NTPase"/>
</dbReference>
<dbReference type="PANTHER" id="PTHR37816">
    <property type="entry name" value="YALI0E33011P"/>
    <property type="match status" value="1"/>
</dbReference>
<evidence type="ECO:0000313" key="2">
    <source>
        <dbReference type="Proteomes" id="UP000219042"/>
    </source>
</evidence>
<dbReference type="SUPFAM" id="SSF52540">
    <property type="entry name" value="P-loop containing nucleoside triphosphate hydrolases"/>
    <property type="match status" value="1"/>
</dbReference>
<organism evidence="1 2">
    <name type="scientific">Acinetobacter puyangensis</name>
    <dbReference type="NCBI Taxonomy" id="1096779"/>
    <lineage>
        <taxon>Bacteria</taxon>
        <taxon>Pseudomonadati</taxon>
        <taxon>Pseudomonadota</taxon>
        <taxon>Gammaproteobacteria</taxon>
        <taxon>Moraxellales</taxon>
        <taxon>Moraxellaceae</taxon>
        <taxon>Acinetobacter</taxon>
    </lineage>
</organism>
<name>A0A240E548_9GAMM</name>
<keyword evidence="2" id="KW-1185">Reference proteome</keyword>
<dbReference type="OrthoDB" id="5296079at2"/>
<dbReference type="Pfam" id="PF13238">
    <property type="entry name" value="AAA_18"/>
    <property type="match status" value="1"/>
</dbReference>
<dbReference type="Proteomes" id="UP000219042">
    <property type="component" value="Unassembled WGS sequence"/>
</dbReference>
<protein>
    <submittedName>
        <fullName evidence="1">AAA domain-containing protein</fullName>
    </submittedName>
</protein>
<gene>
    <name evidence="1" type="ORF">SAMN05421731_101693</name>
</gene>
<dbReference type="EMBL" id="OANT01000001">
    <property type="protein sequence ID" value="SNX43651.1"/>
    <property type="molecule type" value="Genomic_DNA"/>
</dbReference>
<accession>A0A240E548</accession>
<reference evidence="2" key="1">
    <citation type="submission" date="2016-09" db="EMBL/GenBank/DDBJ databases">
        <authorList>
            <person name="Varghese N."/>
            <person name="Submissions S."/>
        </authorList>
    </citation>
    <scope>NUCLEOTIDE SEQUENCE [LARGE SCALE GENOMIC DNA]</scope>
    <source>
        <strain evidence="2">ANC 4466</strain>
    </source>
</reference>
<dbReference type="PANTHER" id="PTHR37816:SF1">
    <property type="entry name" value="TOXIN"/>
    <property type="match status" value="1"/>
</dbReference>
<dbReference type="AlphaFoldDB" id="A0A240E548"/>